<evidence type="ECO:0000313" key="2">
    <source>
        <dbReference type="EMBL" id="SMC52357.1"/>
    </source>
</evidence>
<feature type="signal peptide" evidence="1">
    <location>
        <begin position="1"/>
        <end position="22"/>
    </location>
</feature>
<dbReference type="EMBL" id="FWXV01000001">
    <property type="protein sequence ID" value="SMC52357.1"/>
    <property type="molecule type" value="Genomic_DNA"/>
</dbReference>
<dbReference type="AlphaFoldDB" id="A0A1Y5WXM4"/>
<name>A0A1Y5WXM4_KIBAR</name>
<protein>
    <recommendedName>
        <fullName evidence="4">ABC transporter substrate-binding protein</fullName>
    </recommendedName>
</protein>
<gene>
    <name evidence="2" type="ORF">SAMN05661093_00352</name>
</gene>
<feature type="chain" id="PRO_5013074149" description="ABC transporter substrate-binding protein" evidence="1">
    <location>
        <begin position="23"/>
        <end position="52"/>
    </location>
</feature>
<sequence length="52" mass="5572">MRRTLVVAAACTTILIGSPASAEPLVSIGDITMNFGDIDVFEDVLEHITVLR</sequence>
<dbReference type="RefSeq" id="WP_160096243.1">
    <property type="nucleotide sequence ID" value="NZ_FWXV01000001.1"/>
</dbReference>
<keyword evidence="1" id="KW-0732">Signal</keyword>
<proteinExistence type="predicted"/>
<evidence type="ECO:0000313" key="3">
    <source>
        <dbReference type="Proteomes" id="UP000192674"/>
    </source>
</evidence>
<accession>A0A1Y5WXM4</accession>
<reference evidence="2 3" key="1">
    <citation type="submission" date="2017-04" db="EMBL/GenBank/DDBJ databases">
        <authorList>
            <person name="Afonso C.L."/>
            <person name="Miller P.J."/>
            <person name="Scott M.A."/>
            <person name="Spackman E."/>
            <person name="Goraichik I."/>
            <person name="Dimitrov K.M."/>
            <person name="Suarez D.L."/>
            <person name="Swayne D.E."/>
        </authorList>
    </citation>
    <scope>NUCLEOTIDE SEQUENCE [LARGE SCALE GENOMIC DNA]</scope>
    <source>
        <strain evidence="2 3">DSM 43828</strain>
    </source>
</reference>
<evidence type="ECO:0008006" key="4">
    <source>
        <dbReference type="Google" id="ProtNLM"/>
    </source>
</evidence>
<dbReference type="Proteomes" id="UP000192674">
    <property type="component" value="Unassembled WGS sequence"/>
</dbReference>
<keyword evidence="3" id="KW-1185">Reference proteome</keyword>
<organism evidence="2 3">
    <name type="scientific">Kibdelosporangium aridum</name>
    <dbReference type="NCBI Taxonomy" id="2030"/>
    <lineage>
        <taxon>Bacteria</taxon>
        <taxon>Bacillati</taxon>
        <taxon>Actinomycetota</taxon>
        <taxon>Actinomycetes</taxon>
        <taxon>Pseudonocardiales</taxon>
        <taxon>Pseudonocardiaceae</taxon>
        <taxon>Kibdelosporangium</taxon>
    </lineage>
</organism>
<evidence type="ECO:0000256" key="1">
    <source>
        <dbReference type="SAM" id="SignalP"/>
    </source>
</evidence>